<protein>
    <submittedName>
        <fullName evidence="2">Uncharacterized protein</fullName>
    </submittedName>
</protein>
<reference evidence="2" key="1">
    <citation type="submission" date="2022-10" db="EMBL/GenBank/DDBJ databases">
        <title>The complete genomes of actinobacterial strains from the NBC collection.</title>
        <authorList>
            <person name="Joergensen T.S."/>
            <person name="Alvarez Arevalo M."/>
            <person name="Sterndorff E.B."/>
            <person name="Faurdal D."/>
            <person name="Vuksanovic O."/>
            <person name="Mourched A.-S."/>
            <person name="Charusanti P."/>
            <person name="Shaw S."/>
            <person name="Blin K."/>
            <person name="Weber T."/>
        </authorList>
    </citation>
    <scope>NUCLEOTIDE SEQUENCE</scope>
    <source>
        <strain evidence="2">NBC_01432</strain>
    </source>
</reference>
<keyword evidence="1" id="KW-1133">Transmembrane helix</keyword>
<accession>A0ABZ1ZWY1</accession>
<name>A0ABZ1ZWY1_STRNV</name>
<dbReference type="EMBL" id="CP109495">
    <property type="protein sequence ID" value="WUX50079.1"/>
    <property type="molecule type" value="Genomic_DNA"/>
</dbReference>
<dbReference type="RefSeq" id="WP_329073616.1">
    <property type="nucleotide sequence ID" value="NZ_CP109495.1"/>
</dbReference>
<dbReference type="Proteomes" id="UP001432209">
    <property type="component" value="Chromosome"/>
</dbReference>
<sequence>MTRPPQPETPAVVAATAMFVEVLVVGIGFLTGLGILAAALAGFDNSRQLAPAAATPLAAGAALAFAYALGILIDRAADTALAPARRRLRTQSFPTSTAYAQARLKLAEIPALAARADYARSRLRICRGWTLNSTLLTLATDLALWRYPVEHRPLLLGATTVLGVLAVAGFYLTWRSITATGYRKLAAQTALAATPTVPSPPPLAPAPQNP</sequence>
<evidence type="ECO:0000256" key="1">
    <source>
        <dbReference type="SAM" id="Phobius"/>
    </source>
</evidence>
<feature type="transmembrane region" description="Helical" evidence="1">
    <location>
        <begin position="129"/>
        <end position="148"/>
    </location>
</feature>
<feature type="transmembrane region" description="Helical" evidence="1">
    <location>
        <begin position="53"/>
        <end position="73"/>
    </location>
</feature>
<evidence type="ECO:0000313" key="2">
    <source>
        <dbReference type="EMBL" id="WUX50079.1"/>
    </source>
</evidence>
<feature type="transmembrane region" description="Helical" evidence="1">
    <location>
        <begin position="154"/>
        <end position="174"/>
    </location>
</feature>
<keyword evidence="3" id="KW-1185">Reference proteome</keyword>
<proteinExistence type="predicted"/>
<keyword evidence="1" id="KW-0812">Transmembrane</keyword>
<feature type="transmembrane region" description="Helical" evidence="1">
    <location>
        <begin position="12"/>
        <end position="41"/>
    </location>
</feature>
<gene>
    <name evidence="2" type="ORF">OG442_00010</name>
</gene>
<evidence type="ECO:0000313" key="3">
    <source>
        <dbReference type="Proteomes" id="UP001432209"/>
    </source>
</evidence>
<keyword evidence="1" id="KW-0472">Membrane</keyword>
<organism evidence="2 3">
    <name type="scientific">Streptomyces niveus</name>
    <name type="common">Streptomyces spheroides</name>
    <dbReference type="NCBI Taxonomy" id="193462"/>
    <lineage>
        <taxon>Bacteria</taxon>
        <taxon>Bacillati</taxon>
        <taxon>Actinomycetota</taxon>
        <taxon>Actinomycetes</taxon>
        <taxon>Kitasatosporales</taxon>
        <taxon>Streptomycetaceae</taxon>
        <taxon>Streptomyces</taxon>
    </lineage>
</organism>